<dbReference type="InterPro" id="IPR036197">
    <property type="entry name" value="NarG-like_sf"/>
</dbReference>
<sequence>MQRLPFLRRLLFLLPLDGGQGQGCNFEREDQYSDHRRIFHQAVLYGFLMCFASTSAATLMLYILRLEALYSFFSMPKLLGVPCGILLLIGCAGPANLKTHADPTLGAVRVWGGEMAIVPLLGLVGLSGLASYAAIGTALVAPLLAVHLGSVLTFFLPLPYTKFVHGHFRFAALTAEEGRKLVASAPSGSGKRRCGRDRRVGDKARARRAVFLGNHQVLACHVSSRR</sequence>
<gene>
    <name evidence="2" type="ORF">DEA8626_02807</name>
</gene>
<dbReference type="AlphaFoldDB" id="A0A2R8BK65"/>
<feature type="transmembrane region" description="Helical" evidence="1">
    <location>
        <begin position="116"/>
        <end position="135"/>
    </location>
</feature>
<proteinExistence type="predicted"/>
<evidence type="ECO:0000313" key="3">
    <source>
        <dbReference type="Proteomes" id="UP000244924"/>
    </source>
</evidence>
<accession>A0A2R8BK65</accession>
<protein>
    <submittedName>
        <fullName evidence="2">Uncharacterized protein</fullName>
    </submittedName>
</protein>
<keyword evidence="1" id="KW-1133">Transmembrane helix</keyword>
<keyword evidence="1" id="KW-0812">Transmembrane</keyword>
<evidence type="ECO:0000256" key="1">
    <source>
        <dbReference type="SAM" id="Phobius"/>
    </source>
</evidence>
<dbReference type="Proteomes" id="UP000244924">
    <property type="component" value="Unassembled WGS sequence"/>
</dbReference>
<organism evidence="2 3">
    <name type="scientific">Albidovulum aquaemixtae</name>
    <dbReference type="NCBI Taxonomy" id="1542388"/>
    <lineage>
        <taxon>Bacteria</taxon>
        <taxon>Pseudomonadati</taxon>
        <taxon>Pseudomonadota</taxon>
        <taxon>Alphaproteobacteria</taxon>
        <taxon>Rhodobacterales</taxon>
        <taxon>Paracoccaceae</taxon>
        <taxon>Albidovulum</taxon>
    </lineage>
</organism>
<dbReference type="SUPFAM" id="SSF103501">
    <property type="entry name" value="Respiratory nitrate reductase 1 gamma chain"/>
    <property type="match status" value="1"/>
</dbReference>
<feature type="transmembrane region" description="Helical" evidence="1">
    <location>
        <begin position="42"/>
        <end position="64"/>
    </location>
</feature>
<dbReference type="OrthoDB" id="9765258at2"/>
<dbReference type="RefSeq" id="WP_108853821.1">
    <property type="nucleotide sequence ID" value="NZ_OMOQ01000002.1"/>
</dbReference>
<keyword evidence="3" id="KW-1185">Reference proteome</keyword>
<dbReference type="EMBL" id="OMOQ01000002">
    <property type="protein sequence ID" value="SPH23738.1"/>
    <property type="molecule type" value="Genomic_DNA"/>
</dbReference>
<evidence type="ECO:0000313" key="2">
    <source>
        <dbReference type="EMBL" id="SPH23738.1"/>
    </source>
</evidence>
<name>A0A2R8BK65_9RHOB</name>
<feature type="transmembrane region" description="Helical" evidence="1">
    <location>
        <begin position="76"/>
        <end position="95"/>
    </location>
</feature>
<keyword evidence="1" id="KW-0472">Membrane</keyword>
<feature type="transmembrane region" description="Helical" evidence="1">
    <location>
        <begin position="141"/>
        <end position="160"/>
    </location>
</feature>
<reference evidence="2 3" key="1">
    <citation type="submission" date="2018-03" db="EMBL/GenBank/DDBJ databases">
        <authorList>
            <person name="Keele B.F."/>
        </authorList>
    </citation>
    <scope>NUCLEOTIDE SEQUENCE [LARGE SCALE GENOMIC DNA]</scope>
    <source>
        <strain evidence="2 3">CECT 8626</strain>
    </source>
</reference>